<dbReference type="GO" id="GO:0005829">
    <property type="term" value="C:cytosol"/>
    <property type="evidence" value="ECO:0007669"/>
    <property type="project" value="TreeGrafter"/>
</dbReference>
<evidence type="ECO:0000256" key="13">
    <source>
        <dbReference type="ARBA" id="ARBA00047283"/>
    </source>
</evidence>
<dbReference type="PANTHER" id="PTHR22807:SF61">
    <property type="entry name" value="NOL1_NOP2_SUN FAMILY PROTEIN _ ANTITERMINATION NUSB DOMAIN-CONTAINING PROTEIN"/>
    <property type="match status" value="1"/>
</dbReference>
<dbReference type="PANTHER" id="PTHR22807">
    <property type="entry name" value="NOP2 YEAST -RELATED NOL1/NOP2/FMU SUN DOMAIN-CONTAINING"/>
    <property type="match status" value="1"/>
</dbReference>
<dbReference type="InterPro" id="IPR035926">
    <property type="entry name" value="NusB-like_sf"/>
</dbReference>
<dbReference type="Gene3D" id="1.10.287.730">
    <property type="entry name" value="Helix hairpin bin"/>
    <property type="match status" value="1"/>
</dbReference>
<comment type="caution">
    <text evidence="16">The sequence shown here is derived from an EMBL/GenBank/DDBJ whole genome shotgun (WGS) entry which is preliminary data.</text>
</comment>
<comment type="function">
    <text evidence="1">Specifically methylates the cytosine at position 967 (m5C967) of 16S rRNA.</text>
</comment>
<evidence type="ECO:0000313" key="17">
    <source>
        <dbReference type="Proteomes" id="UP000294914"/>
    </source>
</evidence>
<evidence type="ECO:0000256" key="7">
    <source>
        <dbReference type="ARBA" id="ARBA00022603"/>
    </source>
</evidence>
<dbReference type="SUPFAM" id="SSF53335">
    <property type="entry name" value="S-adenosyl-L-methionine-dependent methyltransferases"/>
    <property type="match status" value="1"/>
</dbReference>
<evidence type="ECO:0000256" key="11">
    <source>
        <dbReference type="ARBA" id="ARBA00030399"/>
    </source>
</evidence>
<evidence type="ECO:0000256" key="4">
    <source>
        <dbReference type="ARBA" id="ARBA00012140"/>
    </source>
</evidence>
<keyword evidence="10 14" id="KW-0694">RNA-binding</keyword>
<reference evidence="16 17" key="1">
    <citation type="submission" date="2019-03" db="EMBL/GenBank/DDBJ databases">
        <title>Genomic Encyclopedia of Type Strains, Phase IV (KMG-IV): sequencing the most valuable type-strain genomes for metagenomic binning, comparative biology and taxonomic classification.</title>
        <authorList>
            <person name="Goeker M."/>
        </authorList>
    </citation>
    <scope>NUCLEOTIDE SEQUENCE [LARGE SCALE GENOMIC DNA]</scope>
    <source>
        <strain evidence="16 17">DSM 16326</strain>
    </source>
</reference>
<evidence type="ECO:0000256" key="1">
    <source>
        <dbReference type="ARBA" id="ARBA00002724"/>
    </source>
</evidence>
<dbReference type="GO" id="GO:0070475">
    <property type="term" value="P:rRNA base methylation"/>
    <property type="evidence" value="ECO:0007669"/>
    <property type="project" value="TreeGrafter"/>
</dbReference>
<keyword evidence="17" id="KW-1185">Reference proteome</keyword>
<name>A0A4R8ISU9_9GAMM</name>
<dbReference type="Proteomes" id="UP000294914">
    <property type="component" value="Unassembled WGS sequence"/>
</dbReference>
<dbReference type="AlphaFoldDB" id="A0A4R8ISU9"/>
<dbReference type="Gene3D" id="1.10.940.10">
    <property type="entry name" value="NusB-like"/>
    <property type="match status" value="1"/>
</dbReference>
<keyword evidence="8 14" id="KW-0808">Transferase</keyword>
<evidence type="ECO:0000256" key="2">
    <source>
        <dbReference type="ARBA" id="ARBA00004496"/>
    </source>
</evidence>
<evidence type="ECO:0000256" key="8">
    <source>
        <dbReference type="ARBA" id="ARBA00022679"/>
    </source>
</evidence>
<organism evidence="16 17">
    <name type="scientific">Thiohalophilus thiocyanatoxydans</name>
    <dbReference type="NCBI Taxonomy" id="381308"/>
    <lineage>
        <taxon>Bacteria</taxon>
        <taxon>Pseudomonadati</taxon>
        <taxon>Pseudomonadota</taxon>
        <taxon>Gammaproteobacteria</taxon>
        <taxon>Thiohalomonadales</taxon>
        <taxon>Thiohalophilaceae</taxon>
        <taxon>Thiohalophilus</taxon>
    </lineage>
</organism>
<evidence type="ECO:0000313" key="16">
    <source>
        <dbReference type="EMBL" id="TDY03698.1"/>
    </source>
</evidence>
<evidence type="ECO:0000256" key="6">
    <source>
        <dbReference type="ARBA" id="ARBA00022552"/>
    </source>
</evidence>
<keyword evidence="6" id="KW-0698">rRNA processing</keyword>
<dbReference type="NCBIfam" id="NF011494">
    <property type="entry name" value="PRK14902.1"/>
    <property type="match status" value="1"/>
</dbReference>
<dbReference type="InterPro" id="IPR001678">
    <property type="entry name" value="MeTrfase_RsmB-F_NOP2_dom"/>
</dbReference>
<dbReference type="RefSeq" id="WP_134080288.1">
    <property type="nucleotide sequence ID" value="NZ_SOQX01000001.1"/>
</dbReference>
<dbReference type="Pfam" id="PF22458">
    <property type="entry name" value="RsmF-B_ferredox"/>
    <property type="match status" value="1"/>
</dbReference>
<feature type="binding site" evidence="14">
    <location>
        <position position="276"/>
    </location>
    <ligand>
        <name>S-adenosyl-L-methionine</name>
        <dbReference type="ChEBI" id="CHEBI:59789"/>
    </ligand>
</feature>
<dbReference type="CDD" id="cd02440">
    <property type="entry name" value="AdoMet_MTases"/>
    <property type="match status" value="1"/>
</dbReference>
<evidence type="ECO:0000256" key="12">
    <source>
        <dbReference type="ARBA" id="ARBA00031088"/>
    </source>
</evidence>
<dbReference type="FunFam" id="3.40.50.150:FF:000022">
    <property type="entry name" value="Ribosomal RNA small subunit methyltransferase B"/>
    <property type="match status" value="1"/>
</dbReference>
<protein>
    <recommendedName>
        <fullName evidence="4">16S rRNA (cytosine(967)-C(5))-methyltransferase</fullName>
        <ecNumber evidence="4">2.1.1.176</ecNumber>
    </recommendedName>
    <alternativeName>
        <fullName evidence="11">16S rRNA m5C967 methyltransferase</fullName>
    </alternativeName>
    <alternativeName>
        <fullName evidence="12">rRNA (cytosine-C(5)-)-methyltransferase RsmB</fullName>
    </alternativeName>
</protein>
<dbReference type="Pfam" id="PF01029">
    <property type="entry name" value="NusB"/>
    <property type="match status" value="1"/>
</dbReference>
<dbReference type="OrthoDB" id="9810297at2"/>
<proteinExistence type="inferred from homology"/>
<keyword evidence="5" id="KW-0963">Cytoplasm</keyword>
<dbReference type="PRINTS" id="PR02008">
    <property type="entry name" value="RCMTFAMILY"/>
</dbReference>
<gene>
    <name evidence="16" type="ORF">EDC23_0067</name>
</gene>
<evidence type="ECO:0000256" key="14">
    <source>
        <dbReference type="PROSITE-ProRule" id="PRU01023"/>
    </source>
</evidence>
<dbReference type="EC" id="2.1.1.176" evidence="4"/>
<dbReference type="Gene3D" id="3.30.70.1170">
    <property type="entry name" value="Sun protein, domain 3"/>
    <property type="match status" value="1"/>
</dbReference>
<evidence type="ECO:0000256" key="5">
    <source>
        <dbReference type="ARBA" id="ARBA00022490"/>
    </source>
</evidence>
<feature type="active site" description="Nucleophile" evidence="14">
    <location>
        <position position="374"/>
    </location>
</feature>
<accession>A0A4R8ISU9</accession>
<dbReference type="PROSITE" id="PS01153">
    <property type="entry name" value="NOL1_NOP2_SUN"/>
    <property type="match status" value="1"/>
</dbReference>
<comment type="similarity">
    <text evidence="3 14">Belongs to the class I-like SAM-binding methyltransferase superfamily. RsmB/NOP family.</text>
</comment>
<dbReference type="EMBL" id="SOQX01000001">
    <property type="protein sequence ID" value="TDY03698.1"/>
    <property type="molecule type" value="Genomic_DNA"/>
</dbReference>
<dbReference type="Gene3D" id="3.40.50.150">
    <property type="entry name" value="Vaccinia Virus protein VP39"/>
    <property type="match status" value="1"/>
</dbReference>
<dbReference type="InterPro" id="IPR018314">
    <property type="entry name" value="RsmB/NOL1/NOP2-like_CS"/>
</dbReference>
<dbReference type="InterPro" id="IPR029063">
    <property type="entry name" value="SAM-dependent_MTases_sf"/>
</dbReference>
<comment type="subcellular location">
    <subcellularLocation>
        <location evidence="2">Cytoplasm</location>
    </subcellularLocation>
</comment>
<feature type="domain" description="SAM-dependent MTase RsmB/NOP-type" evidence="15">
    <location>
        <begin position="162"/>
        <end position="432"/>
    </location>
</feature>
<dbReference type="GO" id="GO:0003723">
    <property type="term" value="F:RNA binding"/>
    <property type="evidence" value="ECO:0007669"/>
    <property type="project" value="UniProtKB-UniRule"/>
</dbReference>
<dbReference type="NCBIfam" id="TIGR00563">
    <property type="entry name" value="rsmB"/>
    <property type="match status" value="1"/>
</dbReference>
<dbReference type="InterPro" id="IPR023267">
    <property type="entry name" value="RCMT"/>
</dbReference>
<keyword evidence="7 14" id="KW-0489">Methyltransferase</keyword>
<dbReference type="SUPFAM" id="SSF48013">
    <property type="entry name" value="NusB-like"/>
    <property type="match status" value="1"/>
</dbReference>
<dbReference type="InterPro" id="IPR049560">
    <property type="entry name" value="MeTrfase_RsmB-F_NOP2_cat"/>
</dbReference>
<feature type="binding site" evidence="14">
    <location>
        <position position="302"/>
    </location>
    <ligand>
        <name>S-adenosyl-L-methionine</name>
        <dbReference type="ChEBI" id="CHEBI:59789"/>
    </ligand>
</feature>
<feature type="binding site" evidence="14">
    <location>
        <begin position="252"/>
        <end position="258"/>
    </location>
    <ligand>
        <name>S-adenosyl-L-methionine</name>
        <dbReference type="ChEBI" id="CHEBI:59789"/>
    </ligand>
</feature>
<dbReference type="InterPro" id="IPR006027">
    <property type="entry name" value="NusB_RsmB_TIM44"/>
</dbReference>
<comment type="catalytic activity">
    <reaction evidence="13">
        <text>cytidine(967) in 16S rRNA + S-adenosyl-L-methionine = 5-methylcytidine(967) in 16S rRNA + S-adenosyl-L-homocysteine + H(+)</text>
        <dbReference type="Rhea" id="RHEA:42748"/>
        <dbReference type="Rhea" id="RHEA-COMP:10219"/>
        <dbReference type="Rhea" id="RHEA-COMP:10220"/>
        <dbReference type="ChEBI" id="CHEBI:15378"/>
        <dbReference type="ChEBI" id="CHEBI:57856"/>
        <dbReference type="ChEBI" id="CHEBI:59789"/>
        <dbReference type="ChEBI" id="CHEBI:74483"/>
        <dbReference type="ChEBI" id="CHEBI:82748"/>
        <dbReference type="EC" id="2.1.1.176"/>
    </reaction>
</comment>
<dbReference type="PROSITE" id="PS51686">
    <property type="entry name" value="SAM_MT_RSMB_NOP"/>
    <property type="match status" value="1"/>
</dbReference>
<evidence type="ECO:0000259" key="15">
    <source>
        <dbReference type="PROSITE" id="PS51686"/>
    </source>
</evidence>
<evidence type="ECO:0000256" key="9">
    <source>
        <dbReference type="ARBA" id="ARBA00022691"/>
    </source>
</evidence>
<dbReference type="InterPro" id="IPR054728">
    <property type="entry name" value="RsmB-like_ferredoxin"/>
</dbReference>
<feature type="binding site" evidence="14">
    <location>
        <position position="321"/>
    </location>
    <ligand>
        <name>S-adenosyl-L-methionine</name>
        <dbReference type="ChEBI" id="CHEBI:59789"/>
    </ligand>
</feature>
<dbReference type="InterPro" id="IPR004573">
    <property type="entry name" value="rRNA_ssu_MeTfrase_B"/>
</dbReference>
<sequence length="433" mass="48070">MNVRLACLRVLQQIVQQGQNLDNALDGILPQLDQVRDQALLQHLCYGVIRWYPQLDFLLGQLLHKPLKKKDADLRLLLLLGLYQLRFSRIPAHAAVGETVAVTQSLNKAWARGMVNAVLRNYQRQQAELDIKLEQDAPARTAHPAWLLTHLQQAWPDQWEAIVEANNTQAPMSLRVNRRLGTRDDYIKRLAAAGLEARAAAHGDSGVILAEPCPVDRLPGFAEGQIAVQDVAAQLAAPLLDPQPGDRILDACAAPGGKTAHLLEQQPAVQELVALDIDSRRLERIAQNLSRLNLQATRLVGDAARPDDWWDGQLFDRILLDAPCSATGVIRRHPDIKLHRRQRDIPALCATQHAMLLALWNLLKPGGTLLYATCSILPEENRQQVEHFLAAVDNARHVALPTGWGHAQSAGQQILPGEDDMDGFYYARLVKTS</sequence>
<dbReference type="GO" id="GO:0006355">
    <property type="term" value="P:regulation of DNA-templated transcription"/>
    <property type="evidence" value="ECO:0007669"/>
    <property type="project" value="InterPro"/>
</dbReference>
<keyword evidence="9 14" id="KW-0949">S-adenosyl-L-methionine</keyword>
<dbReference type="Pfam" id="PF01189">
    <property type="entry name" value="Methyltr_RsmB-F"/>
    <property type="match status" value="1"/>
</dbReference>
<dbReference type="GO" id="GO:0009383">
    <property type="term" value="F:rRNA (cytosine-C5-)-methyltransferase activity"/>
    <property type="evidence" value="ECO:0007669"/>
    <property type="project" value="TreeGrafter"/>
</dbReference>
<dbReference type="NCBIfam" id="NF008149">
    <property type="entry name" value="PRK10901.1"/>
    <property type="match status" value="1"/>
</dbReference>
<evidence type="ECO:0000256" key="3">
    <source>
        <dbReference type="ARBA" id="ARBA00007494"/>
    </source>
</evidence>
<evidence type="ECO:0000256" key="10">
    <source>
        <dbReference type="ARBA" id="ARBA00022884"/>
    </source>
</evidence>